<dbReference type="InterPro" id="IPR017896">
    <property type="entry name" value="4Fe4S_Fe-S-bd"/>
</dbReference>
<evidence type="ECO:0000313" key="5">
    <source>
        <dbReference type="EMBL" id="HHI96300.1"/>
    </source>
</evidence>
<sequence>MIIGLLSLRGGVGRSVLSRALAQKFSAPVYELEVGLPKLWPAEEKEKEVVWGRLSRFKREKCDLCGDCVKQCQFGALSLEGETIKHRGPFCHGCGLCKEICPKKAIELKEYQVGEIVYGTTDGIELFAGRLLRRTPLEGTVIKKLKERFPLPSRAILKAPCGLHGEALSGLKEAEALILVTQPWDRLTEEIKLFGELTQGLGLGGMVIVNQVREEVSVASWCTAYGLFYAGEIPYLPGFQGDLLKAWPEGEAFWDRVRQHLEGGK</sequence>
<dbReference type="AlphaFoldDB" id="A0A7V5U1P8"/>
<proteinExistence type="predicted"/>
<dbReference type="InterPro" id="IPR017900">
    <property type="entry name" value="4Fe4S_Fe_S_CS"/>
</dbReference>
<dbReference type="Proteomes" id="UP000886101">
    <property type="component" value="Unassembled WGS sequence"/>
</dbReference>
<gene>
    <name evidence="5" type="ORF">ENJ96_00425</name>
</gene>
<dbReference type="Gene3D" id="3.30.70.20">
    <property type="match status" value="1"/>
</dbReference>
<comment type="caution">
    <text evidence="5">The sequence shown here is derived from an EMBL/GenBank/DDBJ whole genome shotgun (WGS) entry which is preliminary data.</text>
</comment>
<dbReference type="GO" id="GO:0046872">
    <property type="term" value="F:metal ion binding"/>
    <property type="evidence" value="ECO:0007669"/>
    <property type="project" value="UniProtKB-KW"/>
</dbReference>
<dbReference type="Pfam" id="PF13187">
    <property type="entry name" value="Fer4_9"/>
    <property type="match status" value="1"/>
</dbReference>
<evidence type="ECO:0000256" key="2">
    <source>
        <dbReference type="ARBA" id="ARBA00023004"/>
    </source>
</evidence>
<dbReference type="PROSITE" id="PS00198">
    <property type="entry name" value="4FE4S_FER_1"/>
    <property type="match status" value="1"/>
</dbReference>
<dbReference type="PROSITE" id="PS51379">
    <property type="entry name" value="4FE4S_FER_2"/>
    <property type="match status" value="2"/>
</dbReference>
<evidence type="ECO:0000259" key="4">
    <source>
        <dbReference type="PROSITE" id="PS51379"/>
    </source>
</evidence>
<dbReference type="PANTHER" id="PTHR43063:SF1">
    <property type="entry name" value="4FE-4S CLUSTER CONTAINING PARA FAMILY ATPASE PROTEIN"/>
    <property type="match status" value="1"/>
</dbReference>
<keyword evidence="3" id="KW-0411">Iron-sulfur</keyword>
<reference evidence="5" key="1">
    <citation type="journal article" date="2020" name="mSystems">
        <title>Genome- and Community-Level Interaction Insights into Carbon Utilization and Element Cycling Functions of Hydrothermarchaeota in Hydrothermal Sediment.</title>
        <authorList>
            <person name="Zhou Z."/>
            <person name="Liu Y."/>
            <person name="Xu W."/>
            <person name="Pan J."/>
            <person name="Luo Z.H."/>
            <person name="Li M."/>
        </authorList>
    </citation>
    <scope>NUCLEOTIDE SEQUENCE [LARGE SCALE GENOMIC DNA]</scope>
    <source>
        <strain evidence="5">HyVt-533</strain>
    </source>
</reference>
<keyword evidence="1" id="KW-0479">Metal-binding</keyword>
<dbReference type="GO" id="GO:0051536">
    <property type="term" value="F:iron-sulfur cluster binding"/>
    <property type="evidence" value="ECO:0007669"/>
    <property type="project" value="UniProtKB-KW"/>
</dbReference>
<evidence type="ECO:0000256" key="3">
    <source>
        <dbReference type="ARBA" id="ARBA00023014"/>
    </source>
</evidence>
<dbReference type="SUPFAM" id="SSF54862">
    <property type="entry name" value="4Fe-4S ferredoxins"/>
    <property type="match status" value="1"/>
</dbReference>
<accession>A0A7V5U1P8</accession>
<dbReference type="EMBL" id="DROK01000013">
    <property type="protein sequence ID" value="HHI96300.1"/>
    <property type="molecule type" value="Genomic_DNA"/>
</dbReference>
<name>A0A7V5U1P8_9BACT</name>
<feature type="domain" description="4Fe-4S ferredoxin-type" evidence="4">
    <location>
        <begin position="52"/>
        <end position="80"/>
    </location>
</feature>
<keyword evidence="2" id="KW-0408">Iron</keyword>
<dbReference type="PANTHER" id="PTHR43063">
    <property type="entry name" value="4FE-4S CLUSTER CONTAINING PARA FAMILY ATPASE PROTEIN"/>
    <property type="match status" value="1"/>
</dbReference>
<protein>
    <recommendedName>
        <fullName evidence="4">4Fe-4S ferredoxin-type domain-containing protein</fullName>
    </recommendedName>
</protein>
<organism evidence="5">
    <name type="scientific">Thermodesulfatator atlanticus</name>
    <dbReference type="NCBI Taxonomy" id="501497"/>
    <lineage>
        <taxon>Bacteria</taxon>
        <taxon>Pseudomonadati</taxon>
        <taxon>Thermodesulfobacteriota</taxon>
        <taxon>Thermodesulfobacteria</taxon>
        <taxon>Thermodesulfobacteriales</taxon>
        <taxon>Thermodesulfatatoraceae</taxon>
        <taxon>Thermodesulfatator</taxon>
    </lineage>
</organism>
<evidence type="ECO:0000256" key="1">
    <source>
        <dbReference type="ARBA" id="ARBA00022723"/>
    </source>
</evidence>
<feature type="domain" description="4Fe-4S ferredoxin-type" evidence="4">
    <location>
        <begin position="81"/>
        <end position="111"/>
    </location>
</feature>